<dbReference type="RefSeq" id="WP_203780463.1">
    <property type="nucleotide sequence ID" value="NZ_BOMV01000011.1"/>
</dbReference>
<dbReference type="PROSITE" id="PS50943">
    <property type="entry name" value="HTH_CROC1"/>
    <property type="match status" value="1"/>
</dbReference>
<dbReference type="AlphaFoldDB" id="A0A919JVM3"/>
<evidence type="ECO:0000313" key="2">
    <source>
        <dbReference type="EMBL" id="GIE94137.1"/>
    </source>
</evidence>
<feature type="domain" description="HTH cro/C1-type" evidence="1">
    <location>
        <begin position="44"/>
        <end position="79"/>
    </location>
</feature>
<protein>
    <submittedName>
        <fullName evidence="2">XRE family transcriptional regulator</fullName>
    </submittedName>
</protein>
<keyword evidence="3" id="KW-1185">Reference proteome</keyword>
<dbReference type="SUPFAM" id="SSF47413">
    <property type="entry name" value="lambda repressor-like DNA-binding domains"/>
    <property type="match status" value="1"/>
</dbReference>
<accession>A0A919JVM3</accession>
<proteinExistence type="predicted"/>
<evidence type="ECO:0000313" key="3">
    <source>
        <dbReference type="Proteomes" id="UP000636960"/>
    </source>
</evidence>
<dbReference type="InterPro" id="IPR010982">
    <property type="entry name" value="Lambda_DNA-bd_dom_sf"/>
</dbReference>
<dbReference type="Proteomes" id="UP000636960">
    <property type="component" value="Unassembled WGS sequence"/>
</dbReference>
<dbReference type="GO" id="GO:0003677">
    <property type="term" value="F:DNA binding"/>
    <property type="evidence" value="ECO:0007669"/>
    <property type="project" value="InterPro"/>
</dbReference>
<comment type="caution">
    <text evidence="2">The sequence shown here is derived from an EMBL/GenBank/DDBJ whole genome shotgun (WGS) entry which is preliminary data.</text>
</comment>
<dbReference type="EMBL" id="BOMV01000011">
    <property type="protein sequence ID" value="GIE94137.1"/>
    <property type="molecule type" value="Genomic_DNA"/>
</dbReference>
<name>A0A919JVM3_9ACTN</name>
<reference evidence="2" key="1">
    <citation type="submission" date="2021-01" db="EMBL/GenBank/DDBJ databases">
        <title>Whole genome shotgun sequence of Actinoplanes rishiriensis NBRC 108556.</title>
        <authorList>
            <person name="Komaki H."/>
            <person name="Tamura T."/>
        </authorList>
    </citation>
    <scope>NUCLEOTIDE SEQUENCE</scope>
    <source>
        <strain evidence="2">NBRC 108556</strain>
    </source>
</reference>
<dbReference type="InterPro" id="IPR001387">
    <property type="entry name" value="Cro/C1-type_HTH"/>
</dbReference>
<evidence type="ECO:0000259" key="1">
    <source>
        <dbReference type="PROSITE" id="PS50943"/>
    </source>
</evidence>
<dbReference type="Gene3D" id="1.10.260.40">
    <property type="entry name" value="lambda repressor-like DNA-binding domains"/>
    <property type="match status" value="1"/>
</dbReference>
<organism evidence="2 3">
    <name type="scientific">Paractinoplanes rishiriensis</name>
    <dbReference type="NCBI Taxonomy" id="1050105"/>
    <lineage>
        <taxon>Bacteria</taxon>
        <taxon>Bacillati</taxon>
        <taxon>Actinomycetota</taxon>
        <taxon>Actinomycetes</taxon>
        <taxon>Micromonosporales</taxon>
        <taxon>Micromonosporaceae</taxon>
        <taxon>Paractinoplanes</taxon>
    </lineage>
</organism>
<gene>
    <name evidence="2" type="ORF">Ari01nite_16020</name>
</gene>
<sequence length="143" mass="15244">MAATAPAALAAKINHLFDTIRRADGSRYSNDEVAAAMGGDGPSISGSYLWLLRRGERDNPTKKHLEALAQFFDVSPAYFFDEAESSAIAGELALLRALADAGVQRVATRLGGLSAASLRDIANVIERFRASEGLDARYAKDDG</sequence>